<comment type="caution">
    <text evidence="1">The sequence shown here is derived from an EMBL/GenBank/DDBJ whole genome shotgun (WGS) entry which is preliminary data.</text>
</comment>
<reference evidence="1 2" key="1">
    <citation type="journal article" date="2023" name="Nucleic Acids Res.">
        <title>The hologenome of Daphnia magna reveals possible DNA methylation and microbiome-mediated evolution of the host genome.</title>
        <authorList>
            <person name="Chaturvedi A."/>
            <person name="Li X."/>
            <person name="Dhandapani V."/>
            <person name="Marshall H."/>
            <person name="Kissane S."/>
            <person name="Cuenca-Cambronero M."/>
            <person name="Asole G."/>
            <person name="Calvet F."/>
            <person name="Ruiz-Romero M."/>
            <person name="Marangio P."/>
            <person name="Guigo R."/>
            <person name="Rago D."/>
            <person name="Mirbahai L."/>
            <person name="Eastwood N."/>
            <person name="Colbourne J.K."/>
            <person name="Zhou J."/>
            <person name="Mallon E."/>
            <person name="Orsini L."/>
        </authorList>
    </citation>
    <scope>NUCLEOTIDE SEQUENCE [LARGE SCALE GENOMIC DNA]</scope>
    <source>
        <strain evidence="1">LRV0_1</strain>
    </source>
</reference>
<proteinExistence type="predicted"/>
<organism evidence="1 2">
    <name type="scientific">Daphnia magna</name>
    <dbReference type="NCBI Taxonomy" id="35525"/>
    <lineage>
        <taxon>Eukaryota</taxon>
        <taxon>Metazoa</taxon>
        <taxon>Ecdysozoa</taxon>
        <taxon>Arthropoda</taxon>
        <taxon>Crustacea</taxon>
        <taxon>Branchiopoda</taxon>
        <taxon>Diplostraca</taxon>
        <taxon>Cladocera</taxon>
        <taxon>Anomopoda</taxon>
        <taxon>Daphniidae</taxon>
        <taxon>Daphnia</taxon>
    </lineage>
</organism>
<gene>
    <name evidence="1" type="ORF">OUZ56_030729</name>
</gene>
<dbReference type="Proteomes" id="UP001234178">
    <property type="component" value="Unassembled WGS sequence"/>
</dbReference>
<sequence length="62" mass="7064">MVCVEDTEEIAAGQVLSWLLAQGAHHDWTPCYHVTSCPLFPPNIQKTRQSELRETSTRRPNN</sequence>
<protein>
    <submittedName>
        <fullName evidence="1">Uncharacterized protein</fullName>
    </submittedName>
</protein>
<name>A0ABQ9ZS58_9CRUS</name>
<evidence type="ECO:0000313" key="1">
    <source>
        <dbReference type="EMBL" id="KAK4015757.1"/>
    </source>
</evidence>
<accession>A0ABQ9ZS58</accession>
<dbReference type="EMBL" id="JAOYFB010000005">
    <property type="protein sequence ID" value="KAK4015757.1"/>
    <property type="molecule type" value="Genomic_DNA"/>
</dbReference>
<keyword evidence="2" id="KW-1185">Reference proteome</keyword>
<evidence type="ECO:0000313" key="2">
    <source>
        <dbReference type="Proteomes" id="UP001234178"/>
    </source>
</evidence>